<feature type="chain" id="PRO_5031408831" description="Low molecular weight protein antigen 6 PH domain-containing protein" evidence="2">
    <location>
        <begin position="20"/>
        <end position="251"/>
    </location>
</feature>
<dbReference type="RefSeq" id="WP_179660517.1">
    <property type="nucleotide sequence ID" value="NZ_JACBZR010000001.1"/>
</dbReference>
<evidence type="ECO:0000259" key="3">
    <source>
        <dbReference type="Pfam" id="PF10756"/>
    </source>
</evidence>
<feature type="transmembrane region" description="Helical" evidence="1">
    <location>
        <begin position="29"/>
        <end position="51"/>
    </location>
</feature>
<keyword evidence="5" id="KW-1185">Reference proteome</keyword>
<comment type="caution">
    <text evidence="4">The sequence shown here is derived from an EMBL/GenBank/DDBJ whole genome shotgun (WGS) entry which is preliminary data.</text>
</comment>
<proteinExistence type="predicted"/>
<keyword evidence="2" id="KW-0732">Signal</keyword>
<name>A0A7Z0IUZ5_9ACTN</name>
<dbReference type="InterPro" id="IPR019692">
    <property type="entry name" value="CFP-6_PH"/>
</dbReference>
<feature type="signal peptide" evidence="2">
    <location>
        <begin position="1"/>
        <end position="19"/>
    </location>
</feature>
<feature type="transmembrane region" description="Helical" evidence="1">
    <location>
        <begin position="78"/>
        <end position="98"/>
    </location>
</feature>
<organism evidence="4 5">
    <name type="scientific">Nocardioides panzhihuensis</name>
    <dbReference type="NCBI Taxonomy" id="860243"/>
    <lineage>
        <taxon>Bacteria</taxon>
        <taxon>Bacillati</taxon>
        <taxon>Actinomycetota</taxon>
        <taxon>Actinomycetes</taxon>
        <taxon>Propionibacteriales</taxon>
        <taxon>Nocardioidaceae</taxon>
        <taxon>Nocardioides</taxon>
    </lineage>
</organism>
<sequence>MLKALCVVMVALIGTAVIASSGTQSGGSRVAMALFGFAVLIAAVAGAVTWFPRARRPEAYVSSAGGAVTVSLTRRLSAVTLTMLLALAALLVIGAIAVAGGSSWILGGLALLLLIPVPDLVKGLGRRPHLRIGPAGIRLHGWTSDVEIAWSDVLEVSQASINAQTPIVRVRGRDGAASYGHTKRGILFGKRPADPDLDVPATSLDDPYGIYVVLNGLAMARADERPGMVAAIPGLLEDRADGVKPENPSRR</sequence>
<evidence type="ECO:0000256" key="1">
    <source>
        <dbReference type="SAM" id="Phobius"/>
    </source>
</evidence>
<keyword evidence="1" id="KW-0472">Membrane</keyword>
<reference evidence="4 5" key="1">
    <citation type="submission" date="2020-07" db="EMBL/GenBank/DDBJ databases">
        <title>Sequencing the genomes of 1000 actinobacteria strains.</title>
        <authorList>
            <person name="Klenk H.-P."/>
        </authorList>
    </citation>
    <scope>NUCLEOTIDE SEQUENCE [LARGE SCALE GENOMIC DNA]</scope>
    <source>
        <strain evidence="4 5">DSM 26487</strain>
    </source>
</reference>
<evidence type="ECO:0000256" key="2">
    <source>
        <dbReference type="SAM" id="SignalP"/>
    </source>
</evidence>
<dbReference type="Proteomes" id="UP000564496">
    <property type="component" value="Unassembled WGS sequence"/>
</dbReference>
<dbReference type="AlphaFoldDB" id="A0A7Z0IUZ5"/>
<protein>
    <recommendedName>
        <fullName evidence="3">Low molecular weight protein antigen 6 PH domain-containing protein</fullName>
    </recommendedName>
</protein>
<evidence type="ECO:0000313" key="4">
    <source>
        <dbReference type="EMBL" id="NYI80313.1"/>
    </source>
</evidence>
<accession>A0A7Z0IUZ5</accession>
<feature type="domain" description="Low molecular weight protein antigen 6 PH" evidence="3">
    <location>
        <begin position="127"/>
        <end position="176"/>
    </location>
</feature>
<keyword evidence="1" id="KW-0812">Transmembrane</keyword>
<dbReference type="Pfam" id="PF10756">
    <property type="entry name" value="bPH_6"/>
    <property type="match status" value="1"/>
</dbReference>
<evidence type="ECO:0000313" key="5">
    <source>
        <dbReference type="Proteomes" id="UP000564496"/>
    </source>
</evidence>
<dbReference type="EMBL" id="JACBZR010000001">
    <property type="protein sequence ID" value="NYI80313.1"/>
    <property type="molecule type" value="Genomic_DNA"/>
</dbReference>
<gene>
    <name evidence="4" type="ORF">BJ988_004961</name>
</gene>
<keyword evidence="1" id="KW-1133">Transmembrane helix</keyword>